<feature type="compositionally biased region" description="Basic residues" evidence="2">
    <location>
        <begin position="1"/>
        <end position="10"/>
    </location>
</feature>
<organism evidence="3 4">
    <name type="scientific">Discina gigas</name>
    <dbReference type="NCBI Taxonomy" id="1032678"/>
    <lineage>
        <taxon>Eukaryota</taxon>
        <taxon>Fungi</taxon>
        <taxon>Dikarya</taxon>
        <taxon>Ascomycota</taxon>
        <taxon>Pezizomycotina</taxon>
        <taxon>Pezizomycetes</taxon>
        <taxon>Pezizales</taxon>
        <taxon>Discinaceae</taxon>
        <taxon>Discina</taxon>
    </lineage>
</organism>
<keyword evidence="1" id="KW-0175">Coiled coil</keyword>
<feature type="compositionally biased region" description="Polar residues" evidence="2">
    <location>
        <begin position="104"/>
        <end position="125"/>
    </location>
</feature>
<feature type="compositionally biased region" description="Polar residues" evidence="2">
    <location>
        <begin position="136"/>
        <end position="149"/>
    </location>
</feature>
<dbReference type="EMBL" id="JBBBZM010000540">
    <property type="protein sequence ID" value="KAL0630532.1"/>
    <property type="molecule type" value="Genomic_DNA"/>
</dbReference>
<accession>A0ABR3G3L4</accession>
<feature type="compositionally biased region" description="Polar residues" evidence="2">
    <location>
        <begin position="40"/>
        <end position="53"/>
    </location>
</feature>
<proteinExistence type="predicted"/>
<reference evidence="3 4" key="1">
    <citation type="submission" date="2024-02" db="EMBL/GenBank/DDBJ databases">
        <title>Discinaceae phylogenomics.</title>
        <authorList>
            <person name="Dirks A.C."/>
            <person name="James T.Y."/>
        </authorList>
    </citation>
    <scope>NUCLEOTIDE SEQUENCE [LARGE SCALE GENOMIC DNA]</scope>
    <source>
        <strain evidence="3 4">ACD0624</strain>
    </source>
</reference>
<protein>
    <submittedName>
        <fullName evidence="3">Uncharacterized protein</fullName>
    </submittedName>
</protein>
<sequence>MESPPKRLKRSPPILTSDMLLHSQKKHPPPSKLPVRGGSSLRSGSPYAQSQRPKGSLGLARRSPYGERPASARSNGGAEGVKLNFGTLQGAGARFRRAGGLRLSQSPARRSTFFNDQNPSNSVQRMSILGVESESPVESSTDAESSSPERAQGSRKRDILKAVSETVPLPPTKLPLPPPMTAQEREAESIKIENEAQKKLLEARVNALRMEVGALQEEVQKEEARVERETRAVPKPGEDDMEALVKRLLSANDSSHASLPTICPTPSEIPSAKPLVSADPLSQLSAFHCLTFTSTTTTTVTSPEADPTATTTQRHSASGFAANRLLFFKLTFDVSAPALDVSRTIYTVCPWARQELQPPLDRAASECDINSILYALSSYTTLARTRATVFAALGRAFPNLLPVLSPREGCRRELISWLGVTLLRFRRRDAGGGGDGVELVISWNIIIGIGGEAESCVAADVRIPGHWTDADEMRSFTKVGDVFRSLVKEQGVSEATKCVVGLVFQ</sequence>
<keyword evidence="4" id="KW-1185">Reference proteome</keyword>
<feature type="region of interest" description="Disordered" evidence="2">
    <location>
        <begin position="1"/>
        <end position="83"/>
    </location>
</feature>
<name>A0ABR3G3L4_9PEZI</name>
<evidence type="ECO:0000256" key="2">
    <source>
        <dbReference type="SAM" id="MobiDB-lite"/>
    </source>
</evidence>
<gene>
    <name evidence="3" type="ORF">Q9L58_010620</name>
</gene>
<comment type="caution">
    <text evidence="3">The sequence shown here is derived from an EMBL/GenBank/DDBJ whole genome shotgun (WGS) entry which is preliminary data.</text>
</comment>
<evidence type="ECO:0000313" key="4">
    <source>
        <dbReference type="Proteomes" id="UP001447188"/>
    </source>
</evidence>
<feature type="region of interest" description="Disordered" evidence="2">
    <location>
        <begin position="98"/>
        <end position="180"/>
    </location>
</feature>
<feature type="coiled-coil region" evidence="1">
    <location>
        <begin position="180"/>
        <end position="232"/>
    </location>
</feature>
<dbReference type="Proteomes" id="UP001447188">
    <property type="component" value="Unassembled WGS sequence"/>
</dbReference>
<feature type="compositionally biased region" description="Pro residues" evidence="2">
    <location>
        <begin position="168"/>
        <end position="180"/>
    </location>
</feature>
<evidence type="ECO:0000313" key="3">
    <source>
        <dbReference type="EMBL" id="KAL0630532.1"/>
    </source>
</evidence>
<evidence type="ECO:0000256" key="1">
    <source>
        <dbReference type="SAM" id="Coils"/>
    </source>
</evidence>